<evidence type="ECO:0008006" key="3">
    <source>
        <dbReference type="Google" id="ProtNLM"/>
    </source>
</evidence>
<organism evidence="1 2">
    <name type="scientific">Phytophthora oleae</name>
    <dbReference type="NCBI Taxonomy" id="2107226"/>
    <lineage>
        <taxon>Eukaryota</taxon>
        <taxon>Sar</taxon>
        <taxon>Stramenopiles</taxon>
        <taxon>Oomycota</taxon>
        <taxon>Peronosporomycetes</taxon>
        <taxon>Peronosporales</taxon>
        <taxon>Peronosporaceae</taxon>
        <taxon>Phytophthora</taxon>
    </lineage>
</organism>
<comment type="caution">
    <text evidence="1">The sequence shown here is derived from an EMBL/GenBank/DDBJ whole genome shotgun (WGS) entry which is preliminary data.</text>
</comment>
<protein>
    <recommendedName>
        <fullName evidence="3">COX assembly mitochondrial protein</fullName>
    </recommendedName>
</protein>
<reference evidence="1 2" key="1">
    <citation type="submission" date="2024-09" db="EMBL/GenBank/DDBJ databases">
        <title>Genome sequencing and assembly of Phytophthora oleae, isolate VK10A, causative agent of rot of olive drupes.</title>
        <authorList>
            <person name="Conti Taguali S."/>
            <person name="Riolo M."/>
            <person name="La Spada F."/>
            <person name="Cacciola S.O."/>
            <person name="Dionisio G."/>
        </authorList>
    </citation>
    <scope>NUCLEOTIDE SEQUENCE [LARGE SCALE GENOMIC DNA]</scope>
    <source>
        <strain evidence="1 2">VK10A</strain>
    </source>
</reference>
<gene>
    <name evidence="1" type="ORF">V7S43_002749</name>
</gene>
<proteinExistence type="predicted"/>
<keyword evidence="2" id="KW-1185">Reference proteome</keyword>
<dbReference type="EMBL" id="JBIMZQ010000004">
    <property type="protein sequence ID" value="KAL3672085.1"/>
    <property type="molecule type" value="Genomic_DNA"/>
</dbReference>
<dbReference type="Proteomes" id="UP001632037">
    <property type="component" value="Unassembled WGS sequence"/>
</dbReference>
<evidence type="ECO:0000313" key="1">
    <source>
        <dbReference type="EMBL" id="KAL3672085.1"/>
    </source>
</evidence>
<evidence type="ECO:0000313" key="2">
    <source>
        <dbReference type="Proteomes" id="UP001632037"/>
    </source>
</evidence>
<sequence>MSESELPQCISTVRLHQMILDGLFEERELLAMATDRRVGPKYQRLRACDDHINAMRERGKAAEGGADPATLKPPELLYAQYIECTSSSLCRKSLVEWANCMQAVKTQHKPIGECALLKRLLERCMRDTTEELLKTSQPEVFRPSATP</sequence>
<accession>A0ABD3G219</accession>
<dbReference type="AlphaFoldDB" id="A0ABD3G219"/>
<name>A0ABD3G219_9STRA</name>